<gene>
    <name evidence="5" type="ORF">EM848_10055</name>
    <name evidence="4" type="ORF">EMO90_06125</name>
</gene>
<keyword evidence="1" id="KW-0328">Glycosyltransferase</keyword>
<dbReference type="InterPro" id="IPR029044">
    <property type="entry name" value="Nucleotide-diphossugar_trans"/>
</dbReference>
<dbReference type="AlphaFoldDB" id="A0A5J5DV94"/>
<dbReference type="SUPFAM" id="SSF53448">
    <property type="entry name" value="Nucleotide-diphospho-sugar transferases"/>
    <property type="match status" value="1"/>
</dbReference>
<dbReference type="EMBL" id="RZNZ01000007">
    <property type="protein sequence ID" value="KAA8820756.1"/>
    <property type="molecule type" value="Genomic_DNA"/>
</dbReference>
<dbReference type="PANTHER" id="PTHR22916">
    <property type="entry name" value="GLYCOSYLTRANSFERASE"/>
    <property type="match status" value="1"/>
</dbReference>
<sequence length="366" mass="42050">MVGSRRAKIMVENMSSQSSQRPTVSVVVPIYNVERYLRTCVDSLRKQSLNNMEIILVDDGSPDRSGIIADELASRYDSVKVIHQKNAGLGPARNTGIEHATGEYVGFVDSDDWVDANMFADLYAAAKRNQADIVFGGHKDMVNGNVNNVKPHPLAGKTLNTRTDILSARERLFGHLPYDSEVESFPMRVWTGIYRNDFLMKHALRFKPILSEDTIFNLSAYQCAQVITFTDGTAYCYRMDDQPSIMRSFSSKKLNQYTAFLDELFRIAEQDPQCERCMLRARRMAVDYCRLYVGLIAGARLSWRQQLHEVRRLVSSDMFNRYCRDYPLDSLPTQQRLFHAALMSNRLNEALLLLHVRQLLKKRIWK</sequence>
<dbReference type="Proteomes" id="UP000374630">
    <property type="component" value="Unassembled WGS sequence"/>
</dbReference>
<evidence type="ECO:0000313" key="6">
    <source>
        <dbReference type="Proteomes" id="UP000345527"/>
    </source>
</evidence>
<dbReference type="GO" id="GO:0016757">
    <property type="term" value="F:glycosyltransferase activity"/>
    <property type="evidence" value="ECO:0007669"/>
    <property type="project" value="UniProtKB-KW"/>
</dbReference>
<keyword evidence="2 5" id="KW-0808">Transferase</keyword>
<dbReference type="RefSeq" id="WP_150354798.1">
    <property type="nucleotide sequence ID" value="NZ_RZNZ01000007.1"/>
</dbReference>
<evidence type="ECO:0000313" key="7">
    <source>
        <dbReference type="Proteomes" id="UP000374630"/>
    </source>
</evidence>
<dbReference type="Pfam" id="PF00535">
    <property type="entry name" value="Glycos_transf_2"/>
    <property type="match status" value="1"/>
</dbReference>
<evidence type="ECO:0000313" key="5">
    <source>
        <dbReference type="EMBL" id="KAA8821797.1"/>
    </source>
</evidence>
<dbReference type="InterPro" id="IPR001173">
    <property type="entry name" value="Glyco_trans_2-like"/>
</dbReference>
<dbReference type="EMBL" id="RZOA01000024">
    <property type="protein sequence ID" value="KAA8821797.1"/>
    <property type="molecule type" value="Genomic_DNA"/>
</dbReference>
<dbReference type="CDD" id="cd00761">
    <property type="entry name" value="Glyco_tranf_GTA_type"/>
    <property type="match status" value="1"/>
</dbReference>
<evidence type="ECO:0000313" key="4">
    <source>
        <dbReference type="EMBL" id="KAA8820756.1"/>
    </source>
</evidence>
<evidence type="ECO:0000259" key="3">
    <source>
        <dbReference type="Pfam" id="PF00535"/>
    </source>
</evidence>
<dbReference type="PANTHER" id="PTHR22916:SF51">
    <property type="entry name" value="GLYCOSYLTRANSFERASE EPSH-RELATED"/>
    <property type="match status" value="1"/>
</dbReference>
<keyword evidence="7" id="KW-1185">Reference proteome</keyword>
<organism evidence="5 6">
    <name type="scientific">Bifidobacterium vespertilionis</name>
    <dbReference type="NCBI Taxonomy" id="2562524"/>
    <lineage>
        <taxon>Bacteria</taxon>
        <taxon>Bacillati</taxon>
        <taxon>Actinomycetota</taxon>
        <taxon>Actinomycetes</taxon>
        <taxon>Bifidobacteriales</taxon>
        <taxon>Bifidobacteriaceae</taxon>
        <taxon>Bifidobacterium</taxon>
    </lineage>
</organism>
<protein>
    <submittedName>
        <fullName evidence="5">Glycosyltransferase</fullName>
    </submittedName>
</protein>
<accession>A0A5J5DV94</accession>
<dbReference type="Proteomes" id="UP000345527">
    <property type="component" value="Unassembled WGS sequence"/>
</dbReference>
<evidence type="ECO:0000256" key="1">
    <source>
        <dbReference type="ARBA" id="ARBA00022676"/>
    </source>
</evidence>
<feature type="domain" description="Glycosyltransferase 2-like" evidence="3">
    <location>
        <begin position="25"/>
        <end position="151"/>
    </location>
</feature>
<name>A0A5J5DV94_9BIFI</name>
<dbReference type="OrthoDB" id="3171021at2"/>
<reference evidence="6 7" key="1">
    <citation type="journal article" date="2019" name="Syst. Appl. Microbiol.">
        <title>Characterization of Bifidobacterium species in feaces of the Egyptian fruit bat: Description of B. vespertilionis sp. nov. and B. rousetti sp. nov.</title>
        <authorList>
            <person name="Modesto M."/>
            <person name="Satti M."/>
            <person name="Watanabe K."/>
            <person name="Puglisi E."/>
            <person name="Morelli L."/>
            <person name="Huang C.-H."/>
            <person name="Liou J.-S."/>
            <person name="Miyashita M."/>
            <person name="Tamura T."/>
            <person name="Saito S."/>
            <person name="Mori K."/>
            <person name="Huang L."/>
            <person name="Sciavilla P."/>
            <person name="Sandri C."/>
            <person name="Spiezio C."/>
            <person name="Vitali F."/>
            <person name="Cavalieri D."/>
            <person name="Perpetuini G."/>
            <person name="Tofalo R."/>
            <person name="Bonetti A."/>
            <person name="Arita M."/>
            <person name="Mattarelli P."/>
        </authorList>
    </citation>
    <scope>NUCLEOTIDE SEQUENCE [LARGE SCALE GENOMIC DNA]</scope>
    <source>
        <strain evidence="4 7">RST16</strain>
        <strain evidence="5 6">RST8</strain>
    </source>
</reference>
<proteinExistence type="predicted"/>
<dbReference type="Gene3D" id="3.90.550.10">
    <property type="entry name" value="Spore Coat Polysaccharide Biosynthesis Protein SpsA, Chain A"/>
    <property type="match status" value="1"/>
</dbReference>
<comment type="caution">
    <text evidence="5">The sequence shown here is derived from an EMBL/GenBank/DDBJ whole genome shotgun (WGS) entry which is preliminary data.</text>
</comment>
<evidence type="ECO:0000256" key="2">
    <source>
        <dbReference type="ARBA" id="ARBA00022679"/>
    </source>
</evidence>